<dbReference type="AlphaFoldDB" id="A0A5C4YBV3"/>
<keyword evidence="3" id="KW-0645">Protease</keyword>
<evidence type="ECO:0000313" key="5">
    <source>
        <dbReference type="Proteomes" id="UP000629870"/>
    </source>
</evidence>
<dbReference type="Proteomes" id="UP000629870">
    <property type="component" value="Unassembled WGS sequence"/>
</dbReference>
<keyword evidence="3" id="KW-0121">Carboxypeptidase</keyword>
<proteinExistence type="predicted"/>
<accession>A0A5C4YBV3</accession>
<protein>
    <submittedName>
        <fullName evidence="3">Carboxypeptidase regulatory-like domain-containing protein</fullName>
    </submittedName>
</protein>
<comment type="caution">
    <text evidence="3">The sequence shown here is derived from an EMBL/GenBank/DDBJ whole genome shotgun (WGS) entry which is preliminary data.</text>
</comment>
<dbReference type="RefSeq" id="WP_139399775.1">
    <property type="nucleotide sequence ID" value="NZ_JACHEW010000002.1"/>
</dbReference>
<dbReference type="InterPro" id="IPR008969">
    <property type="entry name" value="CarboxyPept-like_regulatory"/>
</dbReference>
<evidence type="ECO:0000313" key="3">
    <source>
        <dbReference type="EMBL" id="TNM72904.1"/>
    </source>
</evidence>
<keyword evidence="5" id="KW-1185">Reference proteome</keyword>
<evidence type="ECO:0000313" key="4">
    <source>
        <dbReference type="Proteomes" id="UP000313988"/>
    </source>
</evidence>
<reference evidence="2 5" key="2">
    <citation type="submission" date="2020-08" db="EMBL/GenBank/DDBJ databases">
        <title>Genomic Encyclopedia of Type Strains, Phase IV (KMG-IV): sequencing the most valuable type-strain genomes for metagenomic binning, comparative biology and taxonomic classification.</title>
        <authorList>
            <person name="Goeker M."/>
        </authorList>
    </citation>
    <scope>NUCLEOTIDE SEQUENCE [LARGE SCALE GENOMIC DNA]</scope>
    <source>
        <strain evidence="2 5">DSM 12027</strain>
    </source>
</reference>
<evidence type="ECO:0000256" key="1">
    <source>
        <dbReference type="SAM" id="SignalP"/>
    </source>
</evidence>
<dbReference type="Proteomes" id="UP000313988">
    <property type="component" value="Unassembled WGS sequence"/>
</dbReference>
<gene>
    <name evidence="3" type="ORF">FHR04_00285</name>
    <name evidence="2" type="ORF">HNQ04_000638</name>
</gene>
<dbReference type="GO" id="GO:0004180">
    <property type="term" value="F:carboxypeptidase activity"/>
    <property type="evidence" value="ECO:0007669"/>
    <property type="project" value="UniProtKB-KW"/>
</dbReference>
<dbReference type="EMBL" id="VDMO01000001">
    <property type="protein sequence ID" value="TNM72904.1"/>
    <property type="molecule type" value="Genomic_DNA"/>
</dbReference>
<reference evidence="3 4" key="1">
    <citation type="submission" date="2019-06" db="EMBL/GenBank/DDBJ databases">
        <title>Genome sequence of Deinococcus radiopugnans ATCC 19172.</title>
        <authorList>
            <person name="Maclea K.S."/>
            <person name="Maynard C.R."/>
        </authorList>
    </citation>
    <scope>NUCLEOTIDE SEQUENCE [LARGE SCALE GENOMIC DNA]</scope>
    <source>
        <strain evidence="3 4">ATCC 19172</strain>
    </source>
</reference>
<feature type="signal peptide" evidence="1">
    <location>
        <begin position="1"/>
        <end position="23"/>
    </location>
</feature>
<keyword evidence="1" id="KW-0732">Signal</keyword>
<dbReference type="Gene3D" id="2.60.40.1120">
    <property type="entry name" value="Carboxypeptidase-like, regulatory domain"/>
    <property type="match status" value="1"/>
</dbReference>
<dbReference type="PROSITE" id="PS51257">
    <property type="entry name" value="PROKAR_LIPOPROTEIN"/>
    <property type="match status" value="1"/>
</dbReference>
<keyword evidence="3" id="KW-0378">Hydrolase</keyword>
<dbReference type="OrthoDB" id="63816at2"/>
<name>A0A5C4YBV3_9DEIO</name>
<dbReference type="SUPFAM" id="SSF49464">
    <property type="entry name" value="Carboxypeptidase regulatory domain-like"/>
    <property type="match status" value="1"/>
</dbReference>
<evidence type="ECO:0000313" key="2">
    <source>
        <dbReference type="EMBL" id="MBB6015409.1"/>
    </source>
</evidence>
<sequence length="268" mass="28521">MNRLSKSALLLTALLGLSLTVTACGGGDAGASPPPGKEEPLPAQAGYVTGKIVDEQGHPIVRAEVVADNTLFYNTNVIGYTDASGTYRLDIRQPVGTWHVTATMTLNYEGQTIPIDLVPESDEVLAGTVGGVRNFSFKPAATQYGNLGLVNIRTGIGFYGDPGEMTVTLKSVGTLADGSSNKTIAAKPVQSGDGYIIKNVMYGTYLATVSYQGQDLFVRKAVSSGPDATYGKSFTGGFWRDFYALRPTMFLEVSDVECPPILQRCQDQ</sequence>
<feature type="chain" id="PRO_5022814214" evidence="1">
    <location>
        <begin position="24"/>
        <end position="268"/>
    </location>
</feature>
<organism evidence="3 4">
    <name type="scientific">Deinococcus radiopugnans ATCC 19172</name>
    <dbReference type="NCBI Taxonomy" id="585398"/>
    <lineage>
        <taxon>Bacteria</taxon>
        <taxon>Thermotogati</taxon>
        <taxon>Deinococcota</taxon>
        <taxon>Deinococci</taxon>
        <taxon>Deinococcales</taxon>
        <taxon>Deinococcaceae</taxon>
        <taxon>Deinococcus</taxon>
    </lineage>
</organism>
<dbReference type="EMBL" id="JACHEW010000002">
    <property type="protein sequence ID" value="MBB6015409.1"/>
    <property type="molecule type" value="Genomic_DNA"/>
</dbReference>